<keyword evidence="1" id="KW-0732">Signal</keyword>
<feature type="signal peptide" evidence="1">
    <location>
        <begin position="1"/>
        <end position="38"/>
    </location>
</feature>
<organism evidence="4 5">
    <name type="scientific">Peribacillus saganii</name>
    <dbReference type="NCBI Taxonomy" id="2303992"/>
    <lineage>
        <taxon>Bacteria</taxon>
        <taxon>Bacillati</taxon>
        <taxon>Bacillota</taxon>
        <taxon>Bacilli</taxon>
        <taxon>Bacillales</taxon>
        <taxon>Bacillaceae</taxon>
        <taxon>Peribacillus</taxon>
    </lineage>
</organism>
<feature type="domain" description="HTH cro/C1-type" evidence="2">
    <location>
        <begin position="96"/>
        <end position="112"/>
    </location>
</feature>
<proteinExistence type="predicted"/>
<dbReference type="PROSITE" id="PS51782">
    <property type="entry name" value="LYSM"/>
    <property type="match status" value="2"/>
</dbReference>
<dbReference type="PANTHER" id="PTHR33734:SF22">
    <property type="entry name" value="MEMBRANE-BOUND LYTIC MUREIN TRANSGLYCOSYLASE D"/>
    <property type="match status" value="1"/>
</dbReference>
<dbReference type="CDD" id="cd00118">
    <property type="entry name" value="LysM"/>
    <property type="match status" value="2"/>
</dbReference>
<protein>
    <submittedName>
        <fullName evidence="4">LysM peptidoglycan-binding domain-containing protein</fullName>
    </submittedName>
</protein>
<dbReference type="InterPro" id="IPR001387">
    <property type="entry name" value="Cro/C1-type_HTH"/>
</dbReference>
<evidence type="ECO:0000313" key="4">
    <source>
        <dbReference type="EMBL" id="RFU62305.1"/>
    </source>
</evidence>
<name>A0A372L9Q0_9BACI</name>
<dbReference type="InterPro" id="IPR036779">
    <property type="entry name" value="LysM_dom_sf"/>
</dbReference>
<dbReference type="EMBL" id="QVTE01000077">
    <property type="protein sequence ID" value="RFU62305.1"/>
    <property type="molecule type" value="Genomic_DNA"/>
</dbReference>
<evidence type="ECO:0000259" key="2">
    <source>
        <dbReference type="PROSITE" id="PS50943"/>
    </source>
</evidence>
<gene>
    <name evidence="4" type="ORF">D0469_20600</name>
</gene>
<feature type="chain" id="PRO_5038815454" evidence="1">
    <location>
        <begin position="39"/>
        <end position="276"/>
    </location>
</feature>
<dbReference type="Pfam" id="PF01476">
    <property type="entry name" value="LysM"/>
    <property type="match status" value="2"/>
</dbReference>
<dbReference type="InterPro" id="IPR018392">
    <property type="entry name" value="LysM"/>
</dbReference>
<evidence type="ECO:0000259" key="3">
    <source>
        <dbReference type="PROSITE" id="PS51782"/>
    </source>
</evidence>
<feature type="domain" description="LysM" evidence="3">
    <location>
        <begin position="88"/>
        <end position="131"/>
    </location>
</feature>
<dbReference type="Proteomes" id="UP000264541">
    <property type="component" value="Unassembled WGS sequence"/>
</dbReference>
<sequence>MTHEKQIGGIRMKKKTIKLTVLSIGLASLLGFSQGVYAGTANDVYKIQKGDTLYSIAKRYNTTVAALKEINHLGSNLIIAGKTLKLGTIITVKKGDTLSKIARAYGLTVSELKKINSLKSDKIYPGQKLVVAKAGKPAGSSYDAAKIAVTLKVKSGYSFDKEEPGKYILQYKKDGTYFARIEVLDAKANVAAVKKNAAEYLKSTGKVIEIKKQNYHPFYRNAEFYLHASNSKASQNVVVKRVNGKLLKFTIHFANKEESEGITPYIIEMLQTTTAK</sequence>
<accession>A0A372L9Q0</accession>
<dbReference type="AlphaFoldDB" id="A0A372L9Q0"/>
<evidence type="ECO:0000256" key="1">
    <source>
        <dbReference type="SAM" id="SignalP"/>
    </source>
</evidence>
<reference evidence="4 5" key="1">
    <citation type="submission" date="2018-08" db="EMBL/GenBank/DDBJ databases">
        <title>Bacillus chawlae sp. nov., Bacillus glennii sp. nov., and Bacillus saganii sp. nov. Isolated from the Vehicle Assembly Building at Kennedy Space Center where the Viking Spacecraft were Assembled.</title>
        <authorList>
            <person name="Seuylemezian A."/>
            <person name="Vaishampayan P."/>
        </authorList>
    </citation>
    <scope>NUCLEOTIDE SEQUENCE [LARGE SCALE GENOMIC DNA]</scope>
    <source>
        <strain evidence="4 5">V47-23a</strain>
    </source>
</reference>
<dbReference type="PANTHER" id="PTHR33734">
    <property type="entry name" value="LYSM DOMAIN-CONTAINING GPI-ANCHORED PROTEIN 2"/>
    <property type="match status" value="1"/>
</dbReference>
<dbReference type="Gene3D" id="3.10.350.10">
    <property type="entry name" value="LysM domain"/>
    <property type="match status" value="2"/>
</dbReference>
<feature type="domain" description="LysM" evidence="3">
    <location>
        <begin position="43"/>
        <end position="86"/>
    </location>
</feature>
<dbReference type="SMART" id="SM00257">
    <property type="entry name" value="LysM"/>
    <property type="match status" value="2"/>
</dbReference>
<keyword evidence="5" id="KW-1185">Reference proteome</keyword>
<dbReference type="GO" id="GO:0008932">
    <property type="term" value="F:lytic endotransglycosylase activity"/>
    <property type="evidence" value="ECO:0007669"/>
    <property type="project" value="TreeGrafter"/>
</dbReference>
<comment type="caution">
    <text evidence="4">The sequence shown here is derived from an EMBL/GenBank/DDBJ whole genome shotgun (WGS) entry which is preliminary data.</text>
</comment>
<dbReference type="SUPFAM" id="SSF54106">
    <property type="entry name" value="LysM domain"/>
    <property type="match status" value="2"/>
</dbReference>
<evidence type="ECO:0000313" key="5">
    <source>
        <dbReference type="Proteomes" id="UP000264541"/>
    </source>
</evidence>
<dbReference type="PROSITE" id="PS50943">
    <property type="entry name" value="HTH_CROC1"/>
    <property type="match status" value="1"/>
</dbReference>